<name>A0A1C4BQD3_9ENTR</name>
<keyword evidence="2" id="KW-1185">Reference proteome</keyword>
<protein>
    <submittedName>
        <fullName evidence="1">Uncharacterized protein</fullName>
    </submittedName>
</protein>
<organism evidence="1 2">
    <name type="scientific">Kosakonia oryziphila</name>
    <dbReference type="NCBI Taxonomy" id="1005667"/>
    <lineage>
        <taxon>Bacteria</taxon>
        <taxon>Pseudomonadati</taxon>
        <taxon>Pseudomonadota</taxon>
        <taxon>Gammaproteobacteria</taxon>
        <taxon>Enterobacterales</taxon>
        <taxon>Enterobacteriaceae</taxon>
        <taxon>Kosakonia</taxon>
    </lineage>
</organism>
<sequence length="102" mass="11258">MHPGFTRRVAAGHRHRLTANGNAFRLEEGHAALNIIGVKRNVRGADILHRRHLLTAVGVLISEQFNVRVITAADHGNRHAAQPVIPGHQGRMEGAWLNDEKV</sequence>
<reference evidence="2" key="1">
    <citation type="submission" date="2016-08" db="EMBL/GenBank/DDBJ databases">
        <authorList>
            <person name="Varghese N."/>
            <person name="Submissions Spin"/>
        </authorList>
    </citation>
    <scope>NUCLEOTIDE SEQUENCE [LARGE SCALE GENOMIC DNA]</scope>
    <source>
        <strain evidence="2">REICA_142</strain>
    </source>
</reference>
<proteinExistence type="predicted"/>
<evidence type="ECO:0000313" key="1">
    <source>
        <dbReference type="EMBL" id="SCC09106.1"/>
    </source>
</evidence>
<evidence type="ECO:0000313" key="2">
    <source>
        <dbReference type="Proteomes" id="UP000198515"/>
    </source>
</evidence>
<dbReference type="AlphaFoldDB" id="A0A1C4BQD3"/>
<accession>A0A1C4BQD3</accession>
<dbReference type="Proteomes" id="UP000198515">
    <property type="component" value="Unassembled WGS sequence"/>
</dbReference>
<gene>
    <name evidence="1" type="ORF">GA0061070_1008105</name>
</gene>
<dbReference type="EMBL" id="FMBC01000008">
    <property type="protein sequence ID" value="SCC09106.1"/>
    <property type="molecule type" value="Genomic_DNA"/>
</dbReference>